<dbReference type="SUPFAM" id="SSF51905">
    <property type="entry name" value="FAD/NAD(P)-binding domain"/>
    <property type="match status" value="1"/>
</dbReference>
<comment type="cofactor">
    <cofactor evidence="1">
        <name>FAD</name>
        <dbReference type="ChEBI" id="CHEBI:57692"/>
    </cofactor>
</comment>
<keyword evidence="6 8" id="KW-0560">Oxidoreductase</keyword>
<evidence type="ECO:0000256" key="3">
    <source>
        <dbReference type="ARBA" id="ARBA00022630"/>
    </source>
</evidence>
<evidence type="ECO:0000256" key="1">
    <source>
        <dbReference type="ARBA" id="ARBA00001974"/>
    </source>
</evidence>
<evidence type="ECO:0000256" key="4">
    <source>
        <dbReference type="ARBA" id="ARBA00022827"/>
    </source>
</evidence>
<dbReference type="InterPro" id="IPR036188">
    <property type="entry name" value="FAD/NAD-bd_sf"/>
</dbReference>
<keyword evidence="4" id="KW-0274">FAD</keyword>
<sequence>MTETPGKAADLEWARAKYRAERDKRVDPDRAKILDPNAHAELLHDPYSPVVPREPENDEVDAVVVGGGFGGLISAAELRKQGVERVRIIEKAGDVGGVWYWNRYPGAMCDVESYVYLPMLEELNYIPRHRYSFAPEIYAYTRKLARHFGLYDLALFHTAVTGASWDAEAGRWTISTDRGDRITARYFVVAHGSFSSLKLPAIEGIEDFGGKLFHTSRWEYDYTGGGPAEKLARLGDKRVGVIGTGATAVQIVAPLAESAQQLLVFQRTPSTIGVRNNAETDLEWAKTLEPGWQRRRRDNFTAITNGDKVTEDLVRDGWTIFYNTILERPDLADMSPEEVARERELIDFEHMENIRERIDDVVRDPAVAEALKPYYRYWCKRPCFHDEYLASFNRPNVRLVDSEGKGVERITSTGVVVGGVEYPVDCLILATGFDQDSAYVGRIGFDIIGVDGLRLSDKWADGPETFHGVMTSGFPNLFILPPNNTQGTASVNFVHGLQDTGEHIAQVIAELDRRGVVADPTKQAEDAYVDHVVHGSGLAMLGSGDFLKNCTPGRWNNEGDPEARPSKNVNFPGTSDMYYGMLEKWRRAGELEGLELTPAPARAARDS</sequence>
<evidence type="ECO:0000313" key="9">
    <source>
        <dbReference type="Proteomes" id="UP001601992"/>
    </source>
</evidence>
<dbReference type="Pfam" id="PF00743">
    <property type="entry name" value="FMO-like"/>
    <property type="match status" value="1"/>
</dbReference>
<dbReference type="EC" id="1.14.13.-" evidence="8"/>
<dbReference type="PANTHER" id="PTHR43098:SF4">
    <property type="entry name" value="BLR3857 PROTEIN"/>
    <property type="match status" value="1"/>
</dbReference>
<evidence type="ECO:0000256" key="7">
    <source>
        <dbReference type="ARBA" id="ARBA00023033"/>
    </source>
</evidence>
<organism evidence="8 9">
    <name type="scientific">Nocardia jiangxiensis</name>
    <dbReference type="NCBI Taxonomy" id="282685"/>
    <lineage>
        <taxon>Bacteria</taxon>
        <taxon>Bacillati</taxon>
        <taxon>Actinomycetota</taxon>
        <taxon>Actinomycetes</taxon>
        <taxon>Mycobacteriales</taxon>
        <taxon>Nocardiaceae</taxon>
        <taxon>Nocardia</taxon>
    </lineage>
</organism>
<evidence type="ECO:0000313" key="8">
    <source>
        <dbReference type="EMBL" id="MFF3567588.1"/>
    </source>
</evidence>
<proteinExistence type="inferred from homology"/>
<comment type="similarity">
    <text evidence="2">Belongs to the FAD-binding monooxygenase family.</text>
</comment>
<comment type="caution">
    <text evidence="8">The sequence shown here is derived from an EMBL/GenBank/DDBJ whole genome shotgun (WGS) entry which is preliminary data.</text>
</comment>
<name>A0ABW6RUA8_9NOCA</name>
<reference evidence="8 9" key="1">
    <citation type="submission" date="2024-10" db="EMBL/GenBank/DDBJ databases">
        <title>The Natural Products Discovery Center: Release of the First 8490 Sequenced Strains for Exploring Actinobacteria Biosynthetic Diversity.</title>
        <authorList>
            <person name="Kalkreuter E."/>
            <person name="Kautsar S.A."/>
            <person name="Yang D."/>
            <person name="Bader C.D."/>
            <person name="Teijaro C.N."/>
            <person name="Fluegel L."/>
            <person name="Davis C.M."/>
            <person name="Simpson J.R."/>
            <person name="Lauterbach L."/>
            <person name="Steele A.D."/>
            <person name="Gui C."/>
            <person name="Meng S."/>
            <person name="Li G."/>
            <person name="Viehrig K."/>
            <person name="Ye F."/>
            <person name="Su P."/>
            <person name="Kiefer A.F."/>
            <person name="Nichols A."/>
            <person name="Cepeda A.J."/>
            <person name="Yan W."/>
            <person name="Fan B."/>
            <person name="Jiang Y."/>
            <person name="Adhikari A."/>
            <person name="Zheng C.-J."/>
            <person name="Schuster L."/>
            <person name="Cowan T.M."/>
            <person name="Smanski M.J."/>
            <person name="Chevrette M.G."/>
            <person name="De Carvalho L.P.S."/>
            <person name="Shen B."/>
        </authorList>
    </citation>
    <scope>NUCLEOTIDE SEQUENCE [LARGE SCALE GENOMIC DNA]</scope>
    <source>
        <strain evidence="8 9">NPDC002593</strain>
    </source>
</reference>
<dbReference type="GO" id="GO:0004497">
    <property type="term" value="F:monooxygenase activity"/>
    <property type="evidence" value="ECO:0007669"/>
    <property type="project" value="UniProtKB-KW"/>
</dbReference>
<keyword evidence="5" id="KW-0521">NADP</keyword>
<dbReference type="Gene3D" id="3.50.50.60">
    <property type="entry name" value="FAD/NAD(P)-binding domain"/>
    <property type="match status" value="2"/>
</dbReference>
<dbReference type="RefSeq" id="WP_387402872.1">
    <property type="nucleotide sequence ID" value="NZ_JBIAQY010000002.1"/>
</dbReference>
<evidence type="ECO:0000256" key="2">
    <source>
        <dbReference type="ARBA" id="ARBA00010139"/>
    </source>
</evidence>
<dbReference type="PRINTS" id="PR00411">
    <property type="entry name" value="PNDRDTASEI"/>
</dbReference>
<evidence type="ECO:0000256" key="5">
    <source>
        <dbReference type="ARBA" id="ARBA00022857"/>
    </source>
</evidence>
<keyword evidence="9" id="KW-1185">Reference proteome</keyword>
<dbReference type="PANTHER" id="PTHR43098">
    <property type="entry name" value="L-ORNITHINE N(5)-MONOOXYGENASE-RELATED"/>
    <property type="match status" value="1"/>
</dbReference>
<evidence type="ECO:0000256" key="6">
    <source>
        <dbReference type="ARBA" id="ARBA00023002"/>
    </source>
</evidence>
<dbReference type="EMBL" id="JBIAQY010000002">
    <property type="protein sequence ID" value="MFF3567588.1"/>
    <property type="molecule type" value="Genomic_DNA"/>
</dbReference>
<accession>A0ABW6RUA8</accession>
<keyword evidence="3" id="KW-0285">Flavoprotein</keyword>
<dbReference type="InterPro" id="IPR020946">
    <property type="entry name" value="Flavin_mOase-like"/>
</dbReference>
<dbReference type="InterPro" id="IPR050775">
    <property type="entry name" value="FAD-binding_Monooxygenases"/>
</dbReference>
<gene>
    <name evidence="8" type="ORF">ACFYXQ_07360</name>
</gene>
<keyword evidence="7 8" id="KW-0503">Monooxygenase</keyword>
<protein>
    <submittedName>
        <fullName evidence="8">Flavin-containing monooxygenase</fullName>
        <ecNumber evidence="8">1.14.13.-</ecNumber>
    </submittedName>
</protein>
<dbReference type="Proteomes" id="UP001601992">
    <property type="component" value="Unassembled WGS sequence"/>
</dbReference>